<feature type="compositionally biased region" description="Basic and acidic residues" evidence="1">
    <location>
        <begin position="85"/>
        <end position="96"/>
    </location>
</feature>
<organism evidence="2 3">
    <name type="scientific">Bifidobacterium reuteri DSM 23975</name>
    <dbReference type="NCBI Taxonomy" id="1437610"/>
    <lineage>
        <taxon>Bacteria</taxon>
        <taxon>Bacillati</taxon>
        <taxon>Actinomycetota</taxon>
        <taxon>Actinomycetes</taxon>
        <taxon>Bifidobacteriales</taxon>
        <taxon>Bifidobacteriaceae</taxon>
        <taxon>Bifidobacterium</taxon>
    </lineage>
</organism>
<proteinExistence type="predicted"/>
<protein>
    <submittedName>
        <fullName evidence="2">Uncharacterized protein</fullName>
    </submittedName>
</protein>
<evidence type="ECO:0000313" key="2">
    <source>
        <dbReference type="EMBL" id="KFI83193.1"/>
    </source>
</evidence>
<dbReference type="Proteomes" id="UP000028984">
    <property type="component" value="Unassembled WGS sequence"/>
</dbReference>
<dbReference type="AlphaFoldDB" id="A0A087CIU3"/>
<sequence length="132" mass="14515">MTASRNAKARAQWVARATEEERKGLERRRRLLSGLYDEMDRYLASVGRLRPMLQEIATELGVGRADLKRLFDVTDREIAALYETRKAPAAPAKEEPAGEPEGTAAVTPEPISPPWGVPDIIPPSGVYAQAMA</sequence>
<evidence type="ECO:0000313" key="3">
    <source>
        <dbReference type="Proteomes" id="UP000028984"/>
    </source>
</evidence>
<accession>A0A087CIU3</accession>
<dbReference type="STRING" id="1437610.BREU_2192"/>
<evidence type="ECO:0000256" key="1">
    <source>
        <dbReference type="SAM" id="MobiDB-lite"/>
    </source>
</evidence>
<keyword evidence="3" id="KW-1185">Reference proteome</keyword>
<name>A0A087CIU3_9BIFI</name>
<reference evidence="2 3" key="1">
    <citation type="submission" date="2014-03" db="EMBL/GenBank/DDBJ databases">
        <title>Genomics of Bifidobacteria.</title>
        <authorList>
            <person name="Ventura M."/>
            <person name="Milani C."/>
            <person name="Lugli G.A."/>
        </authorList>
    </citation>
    <scope>NUCLEOTIDE SEQUENCE [LARGE SCALE GENOMIC DNA]</scope>
    <source>
        <strain evidence="2 3">DSM 23975</strain>
    </source>
</reference>
<comment type="caution">
    <text evidence="2">The sequence shown here is derived from an EMBL/GenBank/DDBJ whole genome shotgun (WGS) entry which is preliminary data.</text>
</comment>
<feature type="region of interest" description="Disordered" evidence="1">
    <location>
        <begin position="85"/>
        <end position="118"/>
    </location>
</feature>
<gene>
    <name evidence="2" type="ORF">BREU_2192</name>
</gene>
<dbReference type="EMBL" id="JGZK01000023">
    <property type="protein sequence ID" value="KFI83193.1"/>
    <property type="molecule type" value="Genomic_DNA"/>
</dbReference>
<dbReference type="RefSeq" id="WP_044090169.1">
    <property type="nucleotide sequence ID" value="NZ_JDUW01000020.1"/>
</dbReference>